<protein>
    <submittedName>
        <fullName evidence="1">Uncharacterized protein</fullName>
    </submittedName>
</protein>
<dbReference type="AlphaFoldDB" id="A0A8J2KNR2"/>
<reference evidence="1" key="1">
    <citation type="submission" date="2021-06" db="EMBL/GenBank/DDBJ databases">
        <authorList>
            <person name="Hodson N. C."/>
            <person name="Mongue J. A."/>
            <person name="Jaron S. K."/>
        </authorList>
    </citation>
    <scope>NUCLEOTIDE SEQUENCE</scope>
</reference>
<proteinExistence type="predicted"/>
<evidence type="ECO:0000313" key="1">
    <source>
        <dbReference type="EMBL" id="CAG7821266.1"/>
    </source>
</evidence>
<sequence length="278" mass="31756">EVKISEDEILPKYSSTEVYQKQLPTTPPPQELTIEIGSPLDMPHLPGMKKIHLTITGGHDWRTWTRDNAQQVQQVSSLRLKGTVSPLEILHFLSSFKNLTSLRIENLTGKLCGKRFNVKSQTLSHDNLEYLGITHVEDNPCSSAYQFFKDGFEFPKLRRVEIVNLPIDPENERYFLEFFKKIEHQLTQLDLQNVLVRVGSQAFANLEFKNLVSLHCEFREPNSEGAKSVFRNLNRATPNLVEVSTNVVCTQGEKLAFDANWSKINGSKRMICDVHSSK</sequence>
<organism evidence="1 2">
    <name type="scientific">Allacma fusca</name>
    <dbReference type="NCBI Taxonomy" id="39272"/>
    <lineage>
        <taxon>Eukaryota</taxon>
        <taxon>Metazoa</taxon>
        <taxon>Ecdysozoa</taxon>
        <taxon>Arthropoda</taxon>
        <taxon>Hexapoda</taxon>
        <taxon>Collembola</taxon>
        <taxon>Symphypleona</taxon>
        <taxon>Sminthuridae</taxon>
        <taxon>Allacma</taxon>
    </lineage>
</organism>
<keyword evidence="2" id="KW-1185">Reference proteome</keyword>
<gene>
    <name evidence="1" type="ORF">AFUS01_LOCUS31615</name>
</gene>
<feature type="non-terminal residue" evidence="1">
    <location>
        <position position="1"/>
    </location>
</feature>
<comment type="caution">
    <text evidence="1">The sequence shown here is derived from an EMBL/GenBank/DDBJ whole genome shotgun (WGS) entry which is preliminary data.</text>
</comment>
<dbReference type="Proteomes" id="UP000708208">
    <property type="component" value="Unassembled WGS sequence"/>
</dbReference>
<name>A0A8J2KNR2_9HEXA</name>
<accession>A0A8J2KNR2</accession>
<dbReference type="EMBL" id="CAJVCH010505235">
    <property type="protein sequence ID" value="CAG7821266.1"/>
    <property type="molecule type" value="Genomic_DNA"/>
</dbReference>
<evidence type="ECO:0000313" key="2">
    <source>
        <dbReference type="Proteomes" id="UP000708208"/>
    </source>
</evidence>